<comment type="cofactor">
    <cofactor evidence="1">
        <name>FAD</name>
        <dbReference type="ChEBI" id="CHEBI:57692"/>
    </cofactor>
</comment>
<dbReference type="GO" id="GO:0035324">
    <property type="term" value="C:female germline ring canal"/>
    <property type="evidence" value="ECO:0007669"/>
    <property type="project" value="EnsemblMetazoa"/>
</dbReference>
<dbReference type="STRING" id="7240.B4QAH3"/>
<dbReference type="AlphaFoldDB" id="B4QAH3"/>
<evidence type="ECO:0000256" key="3">
    <source>
        <dbReference type="ARBA" id="ARBA00022827"/>
    </source>
</evidence>
<proteinExistence type="predicted"/>
<dbReference type="InterPro" id="IPR036188">
    <property type="entry name" value="FAD/NAD-bd_sf"/>
</dbReference>
<keyword evidence="2" id="KW-0285">Flavoprotein</keyword>
<dbReference type="InterPro" id="IPR012334">
    <property type="entry name" value="Pectin_lyas_fold"/>
</dbReference>
<dbReference type="HOGENOM" id="CLU_586989_0_0_1"/>
<dbReference type="InterPro" id="IPR050260">
    <property type="entry name" value="FAD-bd_OxRdtase"/>
</dbReference>
<accession>B4QAH3</accession>
<dbReference type="GO" id="GO:0030246">
    <property type="term" value="F:carbohydrate binding"/>
    <property type="evidence" value="ECO:0007669"/>
    <property type="project" value="EnsemblMetazoa"/>
</dbReference>
<gene>
    <name evidence="5" type="primary">Dsim\GD24245</name>
    <name evidence="5" type="ORF">Dsim_GD24245</name>
</gene>
<dbReference type="GO" id="GO:0016491">
    <property type="term" value="F:oxidoreductase activity"/>
    <property type="evidence" value="ECO:0007669"/>
    <property type="project" value="InterPro"/>
</dbReference>
<evidence type="ECO:0000256" key="2">
    <source>
        <dbReference type="ARBA" id="ARBA00022630"/>
    </source>
</evidence>
<evidence type="ECO:0000313" key="6">
    <source>
        <dbReference type="Proteomes" id="UP000000304"/>
    </source>
</evidence>
<dbReference type="Pfam" id="PF07992">
    <property type="entry name" value="Pyr_redox_2"/>
    <property type="match status" value="1"/>
</dbReference>
<evidence type="ECO:0000259" key="4">
    <source>
        <dbReference type="Pfam" id="PF07992"/>
    </source>
</evidence>
<dbReference type="SUPFAM" id="SSF51126">
    <property type="entry name" value="Pectin lyase-like"/>
    <property type="match status" value="1"/>
</dbReference>
<reference evidence="5 6" key="1">
    <citation type="journal article" date="2007" name="Nature">
        <title>Evolution of genes and genomes on the Drosophila phylogeny.</title>
        <authorList>
            <consortium name="Drosophila 12 Genomes Consortium"/>
            <person name="Clark A.G."/>
            <person name="Eisen M.B."/>
            <person name="Smith D.R."/>
            <person name="Bergman C.M."/>
            <person name="Oliver B."/>
            <person name="Markow T.A."/>
            <person name="Kaufman T.C."/>
            <person name="Kellis M."/>
            <person name="Gelbart W."/>
            <person name="Iyer V.N."/>
            <person name="Pollard D.A."/>
            <person name="Sackton T.B."/>
            <person name="Larracuente A.M."/>
            <person name="Singh N.D."/>
            <person name="Abad J.P."/>
            <person name="Abt D.N."/>
            <person name="Adryan B."/>
            <person name="Aguade M."/>
            <person name="Akashi H."/>
            <person name="Anderson W.W."/>
            <person name="Aquadro C.F."/>
            <person name="Ardell D.H."/>
            <person name="Arguello R."/>
            <person name="Artieri C.G."/>
            <person name="Barbash D.A."/>
            <person name="Barker D."/>
            <person name="Barsanti P."/>
            <person name="Batterham P."/>
            <person name="Batzoglou S."/>
            <person name="Begun D."/>
            <person name="Bhutkar A."/>
            <person name="Blanco E."/>
            <person name="Bosak S.A."/>
            <person name="Bradley R.K."/>
            <person name="Brand A.D."/>
            <person name="Brent M.R."/>
            <person name="Brooks A.N."/>
            <person name="Brown R.H."/>
            <person name="Butlin R.K."/>
            <person name="Caggese C."/>
            <person name="Calvi B.R."/>
            <person name="Bernardo de Carvalho A."/>
            <person name="Caspi A."/>
            <person name="Castrezana S."/>
            <person name="Celniker S.E."/>
            <person name="Chang J.L."/>
            <person name="Chapple C."/>
            <person name="Chatterji S."/>
            <person name="Chinwalla A."/>
            <person name="Civetta A."/>
            <person name="Clifton S.W."/>
            <person name="Comeron J.M."/>
            <person name="Costello J.C."/>
            <person name="Coyne J.A."/>
            <person name="Daub J."/>
            <person name="David R.G."/>
            <person name="Delcher A.L."/>
            <person name="Delehaunty K."/>
            <person name="Do C.B."/>
            <person name="Ebling H."/>
            <person name="Edwards K."/>
            <person name="Eickbush T."/>
            <person name="Evans J.D."/>
            <person name="Filipski A."/>
            <person name="Findeiss S."/>
            <person name="Freyhult E."/>
            <person name="Fulton L."/>
            <person name="Fulton R."/>
            <person name="Garcia A.C."/>
            <person name="Gardiner A."/>
            <person name="Garfield D.A."/>
            <person name="Garvin B.E."/>
            <person name="Gibson G."/>
            <person name="Gilbert D."/>
            <person name="Gnerre S."/>
            <person name="Godfrey J."/>
            <person name="Good R."/>
            <person name="Gotea V."/>
            <person name="Gravely B."/>
            <person name="Greenberg A.J."/>
            <person name="Griffiths-Jones S."/>
            <person name="Gross S."/>
            <person name="Guigo R."/>
            <person name="Gustafson E.A."/>
            <person name="Haerty W."/>
            <person name="Hahn M.W."/>
            <person name="Halligan D.L."/>
            <person name="Halpern A.L."/>
            <person name="Halter G.M."/>
            <person name="Han M.V."/>
            <person name="Heger A."/>
            <person name="Hillier L."/>
            <person name="Hinrichs A.S."/>
            <person name="Holmes I."/>
            <person name="Hoskins R.A."/>
            <person name="Hubisz M.J."/>
            <person name="Hultmark D."/>
            <person name="Huntley M.A."/>
            <person name="Jaffe D.B."/>
            <person name="Jagadeeshan S."/>
            <person name="Jeck W.R."/>
            <person name="Johnson J."/>
            <person name="Jones C.D."/>
            <person name="Jordan W.C."/>
            <person name="Karpen G.H."/>
            <person name="Kataoka E."/>
            <person name="Keightley P.D."/>
            <person name="Kheradpour P."/>
            <person name="Kirkness E.F."/>
            <person name="Koerich L.B."/>
            <person name="Kristiansen K."/>
            <person name="Kudrna D."/>
            <person name="Kulathinal R.J."/>
            <person name="Kumar S."/>
            <person name="Kwok R."/>
            <person name="Lander E."/>
            <person name="Langley C.H."/>
            <person name="Lapoint R."/>
            <person name="Lazzaro B.P."/>
            <person name="Lee S.J."/>
            <person name="Levesque L."/>
            <person name="Li R."/>
            <person name="Lin C.F."/>
            <person name="Lin M.F."/>
            <person name="Lindblad-Toh K."/>
            <person name="Llopart A."/>
            <person name="Long M."/>
            <person name="Low L."/>
            <person name="Lozovsky E."/>
            <person name="Lu J."/>
            <person name="Luo M."/>
            <person name="Machado C.A."/>
            <person name="Makalowski W."/>
            <person name="Marzo M."/>
            <person name="Matsuda M."/>
            <person name="Matzkin L."/>
            <person name="McAllister B."/>
            <person name="McBride C.S."/>
            <person name="McKernan B."/>
            <person name="McKernan K."/>
            <person name="Mendez-Lago M."/>
            <person name="Minx P."/>
            <person name="Mollenhauer M.U."/>
            <person name="Montooth K."/>
            <person name="Mount S.M."/>
            <person name="Mu X."/>
            <person name="Myers E."/>
            <person name="Negre B."/>
            <person name="Newfeld S."/>
            <person name="Nielsen R."/>
            <person name="Noor M.A."/>
            <person name="O'Grady P."/>
            <person name="Pachter L."/>
            <person name="Papaceit M."/>
            <person name="Parisi M.J."/>
            <person name="Parisi M."/>
            <person name="Parts L."/>
            <person name="Pedersen J.S."/>
            <person name="Pesole G."/>
            <person name="Phillippy A.M."/>
            <person name="Ponting C.P."/>
            <person name="Pop M."/>
            <person name="Porcelli D."/>
            <person name="Powell J.R."/>
            <person name="Prohaska S."/>
            <person name="Pruitt K."/>
            <person name="Puig M."/>
            <person name="Quesneville H."/>
            <person name="Ram K.R."/>
            <person name="Rand D."/>
            <person name="Rasmussen M.D."/>
            <person name="Reed L.K."/>
            <person name="Reenan R."/>
            <person name="Reily A."/>
            <person name="Remington K.A."/>
            <person name="Rieger T.T."/>
            <person name="Ritchie M.G."/>
            <person name="Robin C."/>
            <person name="Rogers Y.H."/>
            <person name="Rohde C."/>
            <person name="Rozas J."/>
            <person name="Rubenfield M.J."/>
            <person name="Ruiz A."/>
            <person name="Russo S."/>
            <person name="Salzberg S.L."/>
            <person name="Sanchez-Gracia A."/>
            <person name="Saranga D.J."/>
            <person name="Sato H."/>
            <person name="Schaeffer S.W."/>
            <person name="Schatz M.C."/>
            <person name="Schlenke T."/>
            <person name="Schwartz R."/>
            <person name="Segarra C."/>
            <person name="Singh R.S."/>
            <person name="Sirot L."/>
            <person name="Sirota M."/>
            <person name="Sisneros N.B."/>
            <person name="Smith C.D."/>
            <person name="Smith T.F."/>
            <person name="Spieth J."/>
            <person name="Stage D.E."/>
            <person name="Stark A."/>
            <person name="Stephan W."/>
            <person name="Strausberg R.L."/>
            <person name="Strempel S."/>
            <person name="Sturgill D."/>
            <person name="Sutton G."/>
            <person name="Sutton G.G."/>
            <person name="Tao W."/>
            <person name="Teichmann S."/>
            <person name="Tobari Y.N."/>
            <person name="Tomimura Y."/>
            <person name="Tsolas J.M."/>
            <person name="Valente V.L."/>
            <person name="Venter E."/>
            <person name="Venter J.C."/>
            <person name="Vicario S."/>
            <person name="Vieira F.G."/>
            <person name="Vilella A.J."/>
            <person name="Villasante A."/>
            <person name="Walenz B."/>
            <person name="Wang J."/>
            <person name="Wasserman M."/>
            <person name="Watts T."/>
            <person name="Wilson D."/>
            <person name="Wilson R.K."/>
            <person name="Wing R.A."/>
            <person name="Wolfner M.F."/>
            <person name="Wong A."/>
            <person name="Wong G.K."/>
            <person name="Wu C.I."/>
            <person name="Wu G."/>
            <person name="Yamamoto D."/>
            <person name="Yang H.P."/>
            <person name="Yang S.P."/>
            <person name="Yorke J.A."/>
            <person name="Yoshida K."/>
            <person name="Zdobnov E."/>
            <person name="Zhang P."/>
            <person name="Zhang Y."/>
            <person name="Zimin A.V."/>
            <person name="Baldwin J."/>
            <person name="Abdouelleil A."/>
            <person name="Abdulkadir J."/>
            <person name="Abebe A."/>
            <person name="Abera B."/>
            <person name="Abreu J."/>
            <person name="Acer S.C."/>
            <person name="Aftuck L."/>
            <person name="Alexander A."/>
            <person name="An P."/>
            <person name="Anderson E."/>
            <person name="Anderson S."/>
            <person name="Arachi H."/>
            <person name="Azer M."/>
            <person name="Bachantsang P."/>
            <person name="Barry A."/>
            <person name="Bayul T."/>
            <person name="Berlin A."/>
            <person name="Bessette D."/>
            <person name="Bloom T."/>
            <person name="Blye J."/>
            <person name="Boguslavskiy L."/>
            <person name="Bonnet C."/>
            <person name="Boukhgalter B."/>
            <person name="Bourzgui I."/>
            <person name="Brown A."/>
            <person name="Cahill P."/>
            <person name="Channer S."/>
            <person name="Cheshatsang Y."/>
            <person name="Chuda L."/>
            <person name="Citroen M."/>
            <person name="Collymore A."/>
            <person name="Cooke P."/>
            <person name="Costello M."/>
            <person name="D'Aco K."/>
            <person name="Daza R."/>
            <person name="De Haan G."/>
            <person name="DeGray S."/>
            <person name="DeMaso C."/>
            <person name="Dhargay N."/>
            <person name="Dooley K."/>
            <person name="Dooley E."/>
            <person name="Doricent M."/>
            <person name="Dorje P."/>
            <person name="Dorjee K."/>
            <person name="Dupes A."/>
            <person name="Elong R."/>
            <person name="Falk J."/>
            <person name="Farina A."/>
            <person name="Faro S."/>
            <person name="Ferguson D."/>
            <person name="Fisher S."/>
            <person name="Foley C.D."/>
            <person name="Franke A."/>
            <person name="Friedrich D."/>
            <person name="Gadbois L."/>
            <person name="Gearin G."/>
            <person name="Gearin C.R."/>
            <person name="Giannoukos G."/>
            <person name="Goode T."/>
            <person name="Graham J."/>
            <person name="Grandbois E."/>
            <person name="Grewal S."/>
            <person name="Gyaltsen K."/>
            <person name="Hafez N."/>
            <person name="Hagos B."/>
            <person name="Hall J."/>
            <person name="Henson C."/>
            <person name="Hollinger A."/>
            <person name="Honan T."/>
            <person name="Huard M.D."/>
            <person name="Hughes L."/>
            <person name="Hurhula B."/>
            <person name="Husby M.E."/>
            <person name="Kamat A."/>
            <person name="Kanga B."/>
            <person name="Kashin S."/>
            <person name="Khazanovich D."/>
            <person name="Kisner P."/>
            <person name="Lance K."/>
            <person name="Lara M."/>
            <person name="Lee W."/>
            <person name="Lennon N."/>
            <person name="Letendre F."/>
            <person name="LeVine R."/>
            <person name="Lipovsky A."/>
            <person name="Liu X."/>
            <person name="Liu J."/>
            <person name="Liu S."/>
            <person name="Lokyitsang T."/>
            <person name="Lokyitsang Y."/>
            <person name="Lubonja R."/>
            <person name="Lui A."/>
            <person name="MacDonald P."/>
            <person name="Magnisalis V."/>
            <person name="Maru K."/>
            <person name="Matthews C."/>
            <person name="McCusker W."/>
            <person name="McDonough S."/>
            <person name="Mehta T."/>
            <person name="Meldrim J."/>
            <person name="Meneus L."/>
            <person name="Mihai O."/>
            <person name="Mihalev A."/>
            <person name="Mihova T."/>
            <person name="Mittelman R."/>
            <person name="Mlenga V."/>
            <person name="Montmayeur A."/>
            <person name="Mulrain L."/>
            <person name="Navidi A."/>
            <person name="Naylor J."/>
            <person name="Negash T."/>
            <person name="Nguyen T."/>
            <person name="Nguyen N."/>
            <person name="Nicol R."/>
            <person name="Norbu C."/>
            <person name="Norbu N."/>
            <person name="Novod N."/>
            <person name="O'Neill B."/>
            <person name="Osman S."/>
            <person name="Markiewicz E."/>
            <person name="Oyono O.L."/>
            <person name="Patti C."/>
            <person name="Phunkhang P."/>
            <person name="Pierre F."/>
            <person name="Priest M."/>
            <person name="Raghuraman S."/>
            <person name="Rege F."/>
            <person name="Reyes R."/>
            <person name="Rise C."/>
            <person name="Rogov P."/>
            <person name="Ross K."/>
            <person name="Ryan E."/>
            <person name="Settipalli S."/>
            <person name="Shea T."/>
            <person name="Sherpa N."/>
            <person name="Shi L."/>
            <person name="Shih D."/>
            <person name="Sparrow T."/>
            <person name="Spaulding J."/>
            <person name="Stalker J."/>
            <person name="Stange-Thomann N."/>
            <person name="Stavropoulos S."/>
            <person name="Stone C."/>
            <person name="Strader C."/>
            <person name="Tesfaye S."/>
            <person name="Thomson T."/>
            <person name="Thoulutsang Y."/>
            <person name="Thoulutsang D."/>
            <person name="Topham K."/>
            <person name="Topping I."/>
            <person name="Tsamla T."/>
            <person name="Vassiliev H."/>
            <person name="Vo A."/>
            <person name="Wangchuk T."/>
            <person name="Wangdi T."/>
            <person name="Weiand M."/>
            <person name="Wilkinson J."/>
            <person name="Wilson A."/>
            <person name="Yadav S."/>
            <person name="Young G."/>
            <person name="Yu Q."/>
            <person name="Zembek L."/>
            <person name="Zhong D."/>
            <person name="Zimmer A."/>
            <person name="Zwirko Z."/>
            <person name="Jaffe D.B."/>
            <person name="Alvarez P."/>
            <person name="Brockman W."/>
            <person name="Butler J."/>
            <person name="Chin C."/>
            <person name="Gnerre S."/>
            <person name="Grabherr M."/>
            <person name="Kleber M."/>
            <person name="Mauceli E."/>
            <person name="MacCallum I."/>
        </authorList>
    </citation>
    <scope>NUCLEOTIDE SEQUENCE [LARGE SCALE GENOMIC DNA]</scope>
    <source>
        <strain evidence="6">white501</strain>
    </source>
</reference>
<name>B4QAH3_DROSI</name>
<dbReference type="OrthoDB" id="202203at2759"/>
<dbReference type="SUPFAM" id="SSF51905">
    <property type="entry name" value="FAD/NAD(P)-binding domain"/>
    <property type="match status" value="1"/>
</dbReference>
<dbReference type="InterPro" id="IPR023753">
    <property type="entry name" value="FAD/NAD-binding_dom"/>
</dbReference>
<dbReference type="InterPro" id="IPR011050">
    <property type="entry name" value="Pectin_lyase_fold/virulence"/>
</dbReference>
<dbReference type="GO" id="GO:0007112">
    <property type="term" value="P:male meiosis cytokinesis"/>
    <property type="evidence" value="ECO:0007669"/>
    <property type="project" value="EnsemblMetazoa"/>
</dbReference>
<dbReference type="Proteomes" id="UP000000304">
    <property type="component" value="Chromosome 2L"/>
</dbReference>
<dbReference type="PANTHER" id="PTHR43429">
    <property type="entry name" value="PYRIDINE NUCLEOTIDE-DISULFIDE OXIDOREDUCTASE DOMAIN-CONTAINING"/>
    <property type="match status" value="1"/>
</dbReference>
<dbReference type="Bgee" id="FBgn0183776">
    <property type="expression patterns" value="Expressed in embryo and 3 other cell types or tissues"/>
</dbReference>
<organism evidence="5 6">
    <name type="scientific">Drosophila simulans</name>
    <name type="common">Fruit fly</name>
    <dbReference type="NCBI Taxonomy" id="7240"/>
    <lineage>
        <taxon>Eukaryota</taxon>
        <taxon>Metazoa</taxon>
        <taxon>Ecdysozoa</taxon>
        <taxon>Arthropoda</taxon>
        <taxon>Hexapoda</taxon>
        <taxon>Insecta</taxon>
        <taxon>Pterygota</taxon>
        <taxon>Neoptera</taxon>
        <taxon>Endopterygota</taxon>
        <taxon>Diptera</taxon>
        <taxon>Brachycera</taxon>
        <taxon>Muscomorpha</taxon>
        <taxon>Ephydroidea</taxon>
        <taxon>Drosophilidae</taxon>
        <taxon>Drosophila</taxon>
        <taxon>Sophophora</taxon>
    </lineage>
</organism>
<feature type="domain" description="FAD/NAD(P)-binding" evidence="4">
    <location>
        <begin position="8"/>
        <end position="152"/>
    </location>
</feature>
<keyword evidence="3" id="KW-0274">FAD</keyword>
<dbReference type="EMBL" id="CM000361">
    <property type="protein sequence ID" value="EDX05590.1"/>
    <property type="molecule type" value="Genomic_DNA"/>
</dbReference>
<keyword evidence="6" id="KW-1185">Reference proteome</keyword>
<dbReference type="GO" id="GO:0097149">
    <property type="term" value="C:centralspindlin complex"/>
    <property type="evidence" value="ECO:0007669"/>
    <property type="project" value="EnsemblMetazoa"/>
</dbReference>
<sequence length="466" mass="50925">MSRECEFLVVGGGIAGVSCAESLAICRPNASILLLSESSIVKSVTNLVPVARYLHKFDVREQDVTEMGASFETLVDRLDHINSSEHCIRTKAGVEIKYRYLCLCTGGTPKLFSGKCVDPLVIGIRDTDSVQLLQRKLATAKDVLILGNGGIARRTRQSEDLLVERNPISHVVTLPGKLQQQMELLKLAQTLVKPESQVQLSNTLQDVLSICQSNDDILLSPGEHTIKFLEHLNDNGSLRGLTQPEAILSPAADLSLLPVVCSSDEDSTLLVIDGDYTLSELVLDCRHVRRGILLRNGTLTMRGCRLLGDGSSSTQEGIVCMPGASVELKSCLIENFAVGLSMRPKSSAELGSVQFKTCKTGLELLEKSASVNLQGSKCSFENCALGILADGFVLGEQRTEKVLVLNKFSELQRYNEDNLLGNCSFYNCKKNVRVFNESGQLLAQRSHQQLLEDELGGENKENIQMV</sequence>
<dbReference type="Gene3D" id="2.160.20.10">
    <property type="entry name" value="Single-stranded right-handed beta-helix, Pectin lyase-like"/>
    <property type="match status" value="1"/>
</dbReference>
<evidence type="ECO:0000313" key="5">
    <source>
        <dbReference type="EMBL" id="EDX05590.1"/>
    </source>
</evidence>
<dbReference type="GO" id="GO:0045169">
    <property type="term" value="C:fusome"/>
    <property type="evidence" value="ECO:0007669"/>
    <property type="project" value="EnsemblMetazoa"/>
</dbReference>
<dbReference type="Gene3D" id="3.50.50.60">
    <property type="entry name" value="FAD/NAD(P)-binding domain"/>
    <property type="match status" value="2"/>
</dbReference>
<protein>
    <submittedName>
        <fullName evidence="5">GD24245</fullName>
    </submittedName>
</protein>
<dbReference type="PROSITE" id="PS51257">
    <property type="entry name" value="PROKAR_LIPOPROTEIN"/>
    <property type="match status" value="1"/>
</dbReference>
<dbReference type="GO" id="GO:0035323">
    <property type="term" value="C:male germline ring canal"/>
    <property type="evidence" value="ECO:0007669"/>
    <property type="project" value="EnsemblMetazoa"/>
</dbReference>
<dbReference type="GO" id="GO:0008335">
    <property type="term" value="P:female germline ring canal stabilization"/>
    <property type="evidence" value="ECO:0007669"/>
    <property type="project" value="EnsemblMetazoa"/>
</dbReference>
<evidence type="ECO:0000256" key="1">
    <source>
        <dbReference type="ARBA" id="ARBA00001974"/>
    </source>
</evidence>
<dbReference type="GO" id="GO:0030496">
    <property type="term" value="C:midbody"/>
    <property type="evidence" value="ECO:0007669"/>
    <property type="project" value="EnsemblMetazoa"/>
</dbReference>
<dbReference type="PANTHER" id="PTHR43429:SF2">
    <property type="entry name" value="PYRIDINE NUCLEOTIDE-DISULFIDE OXIDOREDUCTASE DOMAIN-CONTAINING PROTEIN 1"/>
    <property type="match status" value="1"/>
</dbReference>
<dbReference type="PhylomeDB" id="B4QAH3"/>